<accession>A0A0B2WX95</accession>
<dbReference type="EMBL" id="AZHE01000008">
    <property type="protein sequence ID" value="KHN98204.1"/>
    <property type="molecule type" value="Genomic_DNA"/>
</dbReference>
<protein>
    <submittedName>
        <fullName evidence="1">Uncharacterized protein</fullName>
    </submittedName>
</protein>
<dbReference type="RefSeq" id="XP_040679270.1">
    <property type="nucleotide sequence ID" value="XM_040822764.1"/>
</dbReference>
<name>A0A0B2WX95_METAS</name>
<evidence type="ECO:0000313" key="2">
    <source>
        <dbReference type="Proteomes" id="UP000030816"/>
    </source>
</evidence>
<sequence length="168" mass="18120">MSTGVRTRRPWVRGSLLTNANGSDNVNIDTNDYSLLQVLSINLSIPTRPCCFCESLASRCSVAEEASVKDGPNNSLVCQQQEDRTTLKSGSSSCLKLTISRLPDSASVYEVVMLLLMSPEPHTTALIKCSHAAFCALTSISHNGFLPDYLVLPNLAEAGITRNQGENS</sequence>
<comment type="caution">
    <text evidence="1">The sequence shown here is derived from an EMBL/GenBank/DDBJ whole genome shotgun (WGS) entry which is preliminary data.</text>
</comment>
<gene>
    <name evidence="1" type="ORF">MAM_03965</name>
</gene>
<dbReference type="Proteomes" id="UP000030816">
    <property type="component" value="Unassembled WGS sequence"/>
</dbReference>
<reference evidence="1 2" key="1">
    <citation type="journal article" date="2014" name="Proc. Natl. Acad. Sci. U.S.A.">
        <title>Trajectory and genomic determinants of fungal-pathogen speciation and host adaptation.</title>
        <authorList>
            <person name="Hu X."/>
            <person name="Xiao G."/>
            <person name="Zheng P."/>
            <person name="Shang Y."/>
            <person name="Su Y."/>
            <person name="Zhang X."/>
            <person name="Liu X."/>
            <person name="Zhan S."/>
            <person name="St Leger R.J."/>
            <person name="Wang C."/>
        </authorList>
    </citation>
    <scope>NUCLEOTIDE SEQUENCE [LARGE SCALE GENOMIC DNA]</scope>
    <source>
        <strain evidence="1 2">ARSEF 1941</strain>
    </source>
</reference>
<evidence type="ECO:0000313" key="1">
    <source>
        <dbReference type="EMBL" id="KHN98204.1"/>
    </source>
</evidence>
<organism evidence="1 2">
    <name type="scientific">Metarhizium album (strain ARSEF 1941)</name>
    <dbReference type="NCBI Taxonomy" id="1081103"/>
    <lineage>
        <taxon>Eukaryota</taxon>
        <taxon>Fungi</taxon>
        <taxon>Dikarya</taxon>
        <taxon>Ascomycota</taxon>
        <taxon>Pezizomycotina</taxon>
        <taxon>Sordariomycetes</taxon>
        <taxon>Hypocreomycetidae</taxon>
        <taxon>Hypocreales</taxon>
        <taxon>Clavicipitaceae</taxon>
        <taxon>Metarhizium</taxon>
    </lineage>
</organism>
<dbReference type="HOGENOM" id="CLU_1586869_0_0_1"/>
<dbReference type="GeneID" id="63738420"/>
<proteinExistence type="predicted"/>
<keyword evidence="2" id="KW-1185">Reference proteome</keyword>
<dbReference type="AlphaFoldDB" id="A0A0B2WX95"/>